<organism evidence="1 2">
    <name type="scientific">Aspergillus uvarum CBS 121591</name>
    <dbReference type="NCBI Taxonomy" id="1448315"/>
    <lineage>
        <taxon>Eukaryota</taxon>
        <taxon>Fungi</taxon>
        <taxon>Dikarya</taxon>
        <taxon>Ascomycota</taxon>
        <taxon>Pezizomycotina</taxon>
        <taxon>Eurotiomycetes</taxon>
        <taxon>Eurotiomycetidae</taxon>
        <taxon>Eurotiales</taxon>
        <taxon>Aspergillaceae</taxon>
        <taxon>Aspergillus</taxon>
        <taxon>Aspergillus subgen. Circumdati</taxon>
    </lineage>
</organism>
<evidence type="ECO:0000313" key="2">
    <source>
        <dbReference type="Proteomes" id="UP000248340"/>
    </source>
</evidence>
<dbReference type="OrthoDB" id="4155711at2759"/>
<evidence type="ECO:0008006" key="3">
    <source>
        <dbReference type="Google" id="ProtNLM"/>
    </source>
</evidence>
<gene>
    <name evidence="1" type="ORF">BO82DRAFT_322094</name>
</gene>
<dbReference type="RefSeq" id="XP_025486478.1">
    <property type="nucleotide sequence ID" value="XM_025632755.1"/>
</dbReference>
<proteinExistence type="predicted"/>
<accession>A0A319CLI0</accession>
<feature type="non-terminal residue" evidence="1">
    <location>
        <position position="1"/>
    </location>
</feature>
<sequence>MRCLSLPAGRFGRIFNKKFSRVVLAVLAILSVIFNFSLLSSNPYLPNTSSIRSRLQSIPPDAVSHRKNLILSALDGAKWQDQIFIFMESLDIALGRDALDITRCQNEQPDGGMTTSCQPLPVEVKIIVPGEVADHPPPGFQILMSRYPFLSFVGALPDSDIPVVARRFQGLSAVLHNNTGEYFDNVLVCDLDVVFQRNPFTLSQTTPTSVELLLFAEWRGLKIGQCNVHQRWFDSCSRALDPPYLSRDDADRYNTLDRICAGTTYGTSRAISIYLQTMVAELTKSKYQCNDQATHIHIFYSGILDTELRQAGVGKSELVPNADALLGTVGTTPMVRFNDWREILNENGEVQVAIHQYKTHHILSELVWAKYGWLRELEGMEYVGKVPDLEEDMNWTKQAKGTNAQVGYDRHVLRFKLGNATGEYCDTAGKLCSCKYSNCQMDYAEFQ</sequence>
<dbReference type="AlphaFoldDB" id="A0A319CLI0"/>
<dbReference type="GeneID" id="37135496"/>
<dbReference type="Proteomes" id="UP000248340">
    <property type="component" value="Unassembled WGS sequence"/>
</dbReference>
<protein>
    <recommendedName>
        <fullName evidence="3">Nucleotide-diphospho-sugar transferase</fullName>
    </recommendedName>
</protein>
<name>A0A319CLI0_9EURO</name>
<dbReference type="VEuPathDB" id="FungiDB:BO82DRAFT_322094"/>
<dbReference type="EMBL" id="KZ821761">
    <property type="protein sequence ID" value="PYH76278.1"/>
    <property type="molecule type" value="Genomic_DNA"/>
</dbReference>
<keyword evidence="2" id="KW-1185">Reference proteome</keyword>
<evidence type="ECO:0000313" key="1">
    <source>
        <dbReference type="EMBL" id="PYH76278.1"/>
    </source>
</evidence>
<reference evidence="1 2" key="1">
    <citation type="submission" date="2016-12" db="EMBL/GenBank/DDBJ databases">
        <title>The genomes of Aspergillus section Nigri reveals drivers in fungal speciation.</title>
        <authorList>
            <consortium name="DOE Joint Genome Institute"/>
            <person name="Vesth T.C."/>
            <person name="Nybo J."/>
            <person name="Theobald S."/>
            <person name="Brandl J."/>
            <person name="Frisvad J.C."/>
            <person name="Nielsen K.F."/>
            <person name="Lyhne E.K."/>
            <person name="Kogle M.E."/>
            <person name="Kuo A."/>
            <person name="Riley R."/>
            <person name="Clum A."/>
            <person name="Nolan M."/>
            <person name="Lipzen A."/>
            <person name="Salamov A."/>
            <person name="Henrissat B."/>
            <person name="Wiebenga A."/>
            <person name="De Vries R.P."/>
            <person name="Grigoriev I.V."/>
            <person name="Mortensen U.H."/>
            <person name="Andersen M.R."/>
            <person name="Baker S.E."/>
        </authorList>
    </citation>
    <scope>NUCLEOTIDE SEQUENCE [LARGE SCALE GENOMIC DNA]</scope>
    <source>
        <strain evidence="1 2">CBS 121591</strain>
    </source>
</reference>